<dbReference type="Pfam" id="PF00707">
    <property type="entry name" value="IF3_C"/>
    <property type="match status" value="1"/>
</dbReference>
<dbReference type="InterPro" id="IPR019815">
    <property type="entry name" value="Translation_initiation_fac_3_C"/>
</dbReference>
<keyword evidence="2 7" id="KW-0396">Initiation factor</keyword>
<dbReference type="GO" id="GO:0043022">
    <property type="term" value="F:ribosome binding"/>
    <property type="evidence" value="ECO:0007669"/>
    <property type="project" value="TreeGrafter"/>
</dbReference>
<dbReference type="NCBIfam" id="TIGR00168">
    <property type="entry name" value="infC"/>
    <property type="match status" value="1"/>
</dbReference>
<proteinExistence type="inferred from homology"/>
<dbReference type="InterPro" id="IPR036787">
    <property type="entry name" value="T_IF-3_N_sf"/>
</dbReference>
<gene>
    <name evidence="7" type="primary">infC</name>
    <name evidence="7" type="ORF">ABPD24_00850</name>
</gene>
<dbReference type="AlphaFoldDB" id="A0AAU7QT17"/>
<dbReference type="GO" id="GO:0003743">
    <property type="term" value="F:translation initiation factor activity"/>
    <property type="evidence" value="ECO:0007669"/>
    <property type="project" value="UniProtKB-UniRule"/>
</dbReference>
<dbReference type="Gene3D" id="3.10.20.80">
    <property type="entry name" value="Translation initiation factor 3 (IF-3), N-terminal domain"/>
    <property type="match status" value="1"/>
</dbReference>
<evidence type="ECO:0000259" key="6">
    <source>
        <dbReference type="Pfam" id="PF05198"/>
    </source>
</evidence>
<evidence type="ECO:0000256" key="1">
    <source>
        <dbReference type="ARBA" id="ARBA00005439"/>
    </source>
</evidence>
<feature type="domain" description="Translation initiation factor 3 N-terminal" evidence="6">
    <location>
        <begin position="17"/>
        <end position="75"/>
    </location>
</feature>
<evidence type="ECO:0000256" key="2">
    <source>
        <dbReference type="ARBA" id="ARBA00022540"/>
    </source>
</evidence>
<evidence type="ECO:0000313" key="7">
    <source>
        <dbReference type="EMBL" id="XBT18847.1"/>
    </source>
</evidence>
<organism evidence="7">
    <name type="scientific">Candidatus Shikimatogenerans sp. AspAUS03</name>
    <dbReference type="NCBI Taxonomy" id="3158563"/>
    <lineage>
        <taxon>Bacteria</taxon>
        <taxon>Pseudomonadati</taxon>
        <taxon>Bacteroidota</taxon>
        <taxon>Flavobacteriia</taxon>
        <taxon>Flavobacteriales</taxon>
        <taxon>Candidatus Shikimatogenerans</taxon>
    </lineage>
</organism>
<dbReference type="SUPFAM" id="SSF55200">
    <property type="entry name" value="Translation initiation factor IF3, C-terminal domain"/>
    <property type="match status" value="1"/>
</dbReference>
<evidence type="ECO:0000256" key="4">
    <source>
        <dbReference type="NCBIfam" id="TIGR00168"/>
    </source>
</evidence>
<dbReference type="GO" id="GO:0005737">
    <property type="term" value="C:cytoplasm"/>
    <property type="evidence" value="ECO:0007669"/>
    <property type="project" value="UniProtKB-ARBA"/>
</dbReference>
<comment type="similarity">
    <text evidence="1">Belongs to the IF-3 family.</text>
</comment>
<name>A0AAU7QT17_9FLAO</name>
<reference evidence="7" key="1">
    <citation type="submission" date="2024-06" db="EMBL/GenBank/DDBJ databases">
        <title>Diversity, functionality, and evolutionary history of bacterial symbionts in false click beetles (Coleoptera, Throscidae).</title>
        <authorList>
            <person name="Wierz J.C."/>
            <person name="Malm H."/>
            <person name="Kaltenpoth M."/>
            <person name="Engl T."/>
        </authorList>
    </citation>
    <scope>NUCLEOTIDE SEQUENCE</scope>
    <source>
        <strain evidence="7">AspAUS03</strain>
    </source>
</reference>
<evidence type="ECO:0000256" key="3">
    <source>
        <dbReference type="ARBA" id="ARBA00022917"/>
    </source>
</evidence>
<feature type="domain" description="Translation initiation factor 3 C-terminal" evidence="5">
    <location>
        <begin position="84"/>
        <end position="166"/>
    </location>
</feature>
<accession>A0AAU7QT17</accession>
<keyword evidence="3" id="KW-0648">Protein biosynthesis</keyword>
<evidence type="ECO:0000259" key="5">
    <source>
        <dbReference type="Pfam" id="PF00707"/>
    </source>
</evidence>
<dbReference type="InterPro" id="IPR036788">
    <property type="entry name" value="T_IF-3_C_sf"/>
</dbReference>
<dbReference type="InterPro" id="IPR001288">
    <property type="entry name" value="Translation_initiation_fac_3"/>
</dbReference>
<dbReference type="GO" id="GO:0032790">
    <property type="term" value="P:ribosome disassembly"/>
    <property type="evidence" value="ECO:0007669"/>
    <property type="project" value="TreeGrafter"/>
</dbReference>
<dbReference type="PANTHER" id="PTHR10938:SF0">
    <property type="entry name" value="TRANSLATION INITIATION FACTOR IF-3, MITOCHONDRIAL"/>
    <property type="match status" value="1"/>
</dbReference>
<protein>
    <recommendedName>
        <fullName evidence="4">Translation initiation factor IF-3</fullName>
    </recommendedName>
</protein>
<dbReference type="InterPro" id="IPR019814">
    <property type="entry name" value="Translation_initiation_fac_3_N"/>
</dbReference>
<dbReference type="SUPFAM" id="SSF54364">
    <property type="entry name" value="Translation initiation factor IF3, N-terminal domain"/>
    <property type="match status" value="1"/>
</dbReference>
<dbReference type="PANTHER" id="PTHR10938">
    <property type="entry name" value="TRANSLATION INITIATION FACTOR IF-3"/>
    <property type="match status" value="1"/>
</dbReference>
<dbReference type="Gene3D" id="3.30.110.10">
    <property type="entry name" value="Translation initiation factor 3 (IF-3), C-terminal domain"/>
    <property type="match status" value="1"/>
</dbReference>
<sequence>MSFIVINNKNYKKYKLVNLVNNKIKTGILSTKYVLKLSQKMNLDLVIVNLKVNPIIVKMLNLSKYLYKINKKKNKNKNKNKSNKLKILKINPNIFKNDLINKINKILFLLKKKYSIKINMFFRGRTILYSQKGKKILKYIINKIKNKCLIIKPLIMKSKNMYIIISYKK</sequence>
<dbReference type="EMBL" id="CP157897">
    <property type="protein sequence ID" value="XBT18847.1"/>
    <property type="molecule type" value="Genomic_DNA"/>
</dbReference>
<dbReference type="Pfam" id="PF05198">
    <property type="entry name" value="IF3_N"/>
    <property type="match status" value="1"/>
</dbReference>